<feature type="compositionally biased region" description="Low complexity" evidence="7">
    <location>
        <begin position="328"/>
        <end position="349"/>
    </location>
</feature>
<evidence type="ECO:0000256" key="4">
    <source>
        <dbReference type="ARBA" id="ARBA00022741"/>
    </source>
</evidence>
<dbReference type="InterPro" id="IPR000719">
    <property type="entry name" value="Prot_kinase_dom"/>
</dbReference>
<dbReference type="PANTHER" id="PTHR43289:SF6">
    <property type="entry name" value="SERINE_THREONINE-PROTEIN KINASE NEKL-3"/>
    <property type="match status" value="1"/>
</dbReference>
<keyword evidence="3 9" id="KW-0808">Transferase</keyword>
<dbReference type="SUPFAM" id="SSF53187">
    <property type="entry name" value="Zn-dependent exopeptidases"/>
    <property type="match status" value="1"/>
</dbReference>
<dbReference type="GO" id="GO:0008745">
    <property type="term" value="F:N-acetylmuramoyl-L-alanine amidase activity"/>
    <property type="evidence" value="ECO:0007669"/>
    <property type="project" value="InterPro"/>
</dbReference>
<keyword evidence="5 9" id="KW-0418">Kinase</keyword>
<evidence type="ECO:0000256" key="2">
    <source>
        <dbReference type="ARBA" id="ARBA00022527"/>
    </source>
</evidence>
<evidence type="ECO:0000256" key="6">
    <source>
        <dbReference type="ARBA" id="ARBA00022840"/>
    </source>
</evidence>
<protein>
    <recommendedName>
        <fullName evidence="1">non-specific serine/threonine protein kinase</fullName>
        <ecNumber evidence="1">2.7.11.1</ecNumber>
    </recommendedName>
</protein>
<feature type="region of interest" description="Disordered" evidence="7">
    <location>
        <begin position="324"/>
        <end position="349"/>
    </location>
</feature>
<keyword evidence="2" id="KW-0723">Serine/threonine-protein kinase</keyword>
<dbReference type="PROSITE" id="PS50011">
    <property type="entry name" value="PROTEIN_KINASE_DOM"/>
    <property type="match status" value="1"/>
</dbReference>
<dbReference type="Pfam" id="PF01520">
    <property type="entry name" value="Amidase_3"/>
    <property type="match status" value="1"/>
</dbReference>
<dbReference type="PANTHER" id="PTHR43289">
    <property type="entry name" value="MITOGEN-ACTIVATED PROTEIN KINASE KINASE KINASE 20-RELATED"/>
    <property type="match status" value="1"/>
</dbReference>
<name>A0A378WF33_MYCFO</name>
<gene>
    <name evidence="9" type="primary">pknF_8</name>
    <name evidence="9" type="ORF">NCTC1542_07039</name>
</gene>
<dbReference type="InterPro" id="IPR002508">
    <property type="entry name" value="MurNAc-LAA_cat"/>
</dbReference>
<dbReference type="Proteomes" id="UP000255389">
    <property type="component" value="Unassembled WGS sequence"/>
</dbReference>
<feature type="domain" description="Protein kinase" evidence="8">
    <location>
        <begin position="1"/>
        <end position="113"/>
    </location>
</feature>
<evidence type="ECO:0000256" key="7">
    <source>
        <dbReference type="SAM" id="MobiDB-lite"/>
    </source>
</evidence>
<feature type="region of interest" description="Disordered" evidence="7">
    <location>
        <begin position="115"/>
        <end position="163"/>
    </location>
</feature>
<dbReference type="InterPro" id="IPR011009">
    <property type="entry name" value="Kinase-like_dom_sf"/>
</dbReference>
<accession>A0A378WF33</accession>
<proteinExistence type="predicted"/>
<dbReference type="Gene3D" id="3.40.630.40">
    <property type="entry name" value="Zn-dependent exopeptidases"/>
    <property type="match status" value="1"/>
</dbReference>
<organism evidence="9 10">
    <name type="scientific">Mycolicibacterium fortuitum</name>
    <name type="common">Mycobacterium fortuitum</name>
    <dbReference type="NCBI Taxonomy" id="1766"/>
    <lineage>
        <taxon>Bacteria</taxon>
        <taxon>Bacillati</taxon>
        <taxon>Actinomycetota</taxon>
        <taxon>Actinomycetes</taxon>
        <taxon>Mycobacteriales</taxon>
        <taxon>Mycobacteriaceae</taxon>
        <taxon>Mycolicibacterium</taxon>
    </lineage>
</organism>
<evidence type="ECO:0000256" key="3">
    <source>
        <dbReference type="ARBA" id="ARBA00022679"/>
    </source>
</evidence>
<feature type="compositionally biased region" description="Low complexity" evidence="7">
    <location>
        <begin position="118"/>
        <end position="144"/>
    </location>
</feature>
<dbReference type="EMBL" id="UGQY01000006">
    <property type="protein sequence ID" value="SUA31684.1"/>
    <property type="molecule type" value="Genomic_DNA"/>
</dbReference>
<keyword evidence="6" id="KW-0067">ATP-binding</keyword>
<sequence length="349" mass="36009">MDDTNGLTATSTTIGTIAYSAPEQLMGEPIDGRADQYALAATAYHLLTGTTLFPLDNQAAVISHHLTAPPPTLAAKNPELAAIDTVLARALSKKPEQRYARCVDFARAFHEATTSQGAAALAPTTQAPTTAAESQPPQAAAAAPPKKPAAPKQPDPPATATPALHNRRRVVALGAAATVAIIAVPAIATWRPWDTPTTPPPTVSASPALEATPAADQPTQPLPPPTTPTPKHGVAGMVVMLDPALSGGDDHTAIAQPVEDGRGGTTACQEISAATQSGYPEHTFAWDTTLRTRALLNQKGVRTAMTRGNDNKMGPCVDERAAIANNLPMPRTPSSPSAPTTPTPTTTDS</sequence>
<dbReference type="EC" id="2.7.11.1" evidence="1"/>
<dbReference type="Gene3D" id="1.10.510.10">
    <property type="entry name" value="Transferase(Phosphotransferase) domain 1"/>
    <property type="match status" value="1"/>
</dbReference>
<dbReference type="SUPFAM" id="SSF56112">
    <property type="entry name" value="Protein kinase-like (PK-like)"/>
    <property type="match status" value="1"/>
</dbReference>
<reference evidence="9 10" key="1">
    <citation type="submission" date="2018-06" db="EMBL/GenBank/DDBJ databases">
        <authorList>
            <consortium name="Pathogen Informatics"/>
            <person name="Doyle S."/>
        </authorList>
    </citation>
    <scope>NUCLEOTIDE SEQUENCE [LARGE SCALE GENOMIC DNA]</scope>
    <source>
        <strain evidence="9 10">NCTC1542</strain>
    </source>
</reference>
<dbReference type="GO" id="GO:0004674">
    <property type="term" value="F:protein serine/threonine kinase activity"/>
    <property type="evidence" value="ECO:0007669"/>
    <property type="project" value="UniProtKB-KW"/>
</dbReference>
<evidence type="ECO:0000256" key="1">
    <source>
        <dbReference type="ARBA" id="ARBA00012513"/>
    </source>
</evidence>
<evidence type="ECO:0000313" key="10">
    <source>
        <dbReference type="Proteomes" id="UP000255389"/>
    </source>
</evidence>
<feature type="region of interest" description="Disordered" evidence="7">
    <location>
        <begin position="191"/>
        <end position="230"/>
    </location>
</feature>
<dbReference type="AlphaFoldDB" id="A0A378WF33"/>
<evidence type="ECO:0000259" key="8">
    <source>
        <dbReference type="PROSITE" id="PS50011"/>
    </source>
</evidence>
<dbReference type="GO" id="GO:0009253">
    <property type="term" value="P:peptidoglycan catabolic process"/>
    <property type="evidence" value="ECO:0007669"/>
    <property type="project" value="InterPro"/>
</dbReference>
<keyword evidence="4" id="KW-0547">Nucleotide-binding</keyword>
<dbReference type="GO" id="GO:0005524">
    <property type="term" value="F:ATP binding"/>
    <property type="evidence" value="ECO:0007669"/>
    <property type="project" value="UniProtKB-KW"/>
</dbReference>
<feature type="compositionally biased region" description="Pro residues" evidence="7">
    <location>
        <begin position="145"/>
        <end position="159"/>
    </location>
</feature>
<evidence type="ECO:0000313" key="9">
    <source>
        <dbReference type="EMBL" id="SUA31684.1"/>
    </source>
</evidence>
<evidence type="ECO:0000256" key="5">
    <source>
        <dbReference type="ARBA" id="ARBA00022777"/>
    </source>
</evidence>